<comment type="caution">
    <text evidence="2">The sequence shown here is derived from an EMBL/GenBank/DDBJ whole genome shotgun (WGS) entry which is preliminary data.</text>
</comment>
<dbReference type="Gene3D" id="1.10.510.10">
    <property type="entry name" value="Transferase(Phosphotransferase) domain 1"/>
    <property type="match status" value="1"/>
</dbReference>
<dbReference type="InterPro" id="IPR000719">
    <property type="entry name" value="Prot_kinase_dom"/>
</dbReference>
<dbReference type="GO" id="GO:0005524">
    <property type="term" value="F:ATP binding"/>
    <property type="evidence" value="ECO:0007669"/>
    <property type="project" value="InterPro"/>
</dbReference>
<protein>
    <submittedName>
        <fullName evidence="2">6985_t:CDS:1</fullName>
    </submittedName>
</protein>
<evidence type="ECO:0000313" key="3">
    <source>
        <dbReference type="Proteomes" id="UP000789739"/>
    </source>
</evidence>
<dbReference type="AlphaFoldDB" id="A0A9N9DYN0"/>
<dbReference type="GO" id="GO:0004672">
    <property type="term" value="F:protein kinase activity"/>
    <property type="evidence" value="ECO:0007669"/>
    <property type="project" value="InterPro"/>
</dbReference>
<accession>A0A9N9DYN0</accession>
<dbReference type="InterPro" id="IPR011009">
    <property type="entry name" value="Kinase-like_dom_sf"/>
</dbReference>
<sequence length="538" mass="61289">MNDQTTVAQYLQTFVAGKASSEQATAVTEIFTQNWLNTLGDVKNFTATELRNLNIPAENKDNEYPSKRPRIGIVPERTKALCEVLIQPFDTLPTSANELPDFIDMPLCSKLPVALYSELTKFNEISEGIYYDEINSESLLARTISNALSEVELTAITTKLEMVTSVDILTKRPLQLFCNNSGFRIDFARNATERGTTTDVKSTPATKKQMRPDLLGYINDLLVIKNEEKPMRALFSTARYELLSKFSKLDPLCFGPVKFLICYVVAKDIICFYAIDGNKMLVPLSSNLYMEQLDSRFKVLKIIVNIARIFKTMITNNAFPDDIFPIGKPLELGHSTITFFDDYVHKVVLENNIFNLDENRVDTLRHMYEIARGHNGLVQVFEGPFYKKRQGTPGKYVIKLQTRGYKRVPKDEPTTWAMTRSLLTGLNWLHQSGYVHRDICLPNIVYDPTGPMGYEYVLIDFEHGGHTDEIFNTLLTQWDLGTLDQTKAYTTLSEMYQLGKLLEGLNTVSSKDGRNFIRKLKGKHMEADMALLHQWITQ</sequence>
<dbReference type="Proteomes" id="UP000789739">
    <property type="component" value="Unassembled WGS sequence"/>
</dbReference>
<feature type="domain" description="Protein kinase" evidence="1">
    <location>
        <begin position="243"/>
        <end position="538"/>
    </location>
</feature>
<dbReference type="SUPFAM" id="SSF56112">
    <property type="entry name" value="Protein kinase-like (PK-like)"/>
    <property type="match status" value="1"/>
</dbReference>
<evidence type="ECO:0000259" key="1">
    <source>
        <dbReference type="PROSITE" id="PS50011"/>
    </source>
</evidence>
<proteinExistence type="predicted"/>
<keyword evidence="3" id="KW-1185">Reference proteome</keyword>
<dbReference type="OrthoDB" id="2436248at2759"/>
<organism evidence="2 3">
    <name type="scientific">Paraglomus brasilianum</name>
    <dbReference type="NCBI Taxonomy" id="144538"/>
    <lineage>
        <taxon>Eukaryota</taxon>
        <taxon>Fungi</taxon>
        <taxon>Fungi incertae sedis</taxon>
        <taxon>Mucoromycota</taxon>
        <taxon>Glomeromycotina</taxon>
        <taxon>Glomeromycetes</taxon>
        <taxon>Paraglomerales</taxon>
        <taxon>Paraglomeraceae</taxon>
        <taxon>Paraglomus</taxon>
    </lineage>
</organism>
<evidence type="ECO:0000313" key="2">
    <source>
        <dbReference type="EMBL" id="CAG8652078.1"/>
    </source>
</evidence>
<dbReference type="EMBL" id="CAJVPI010002955">
    <property type="protein sequence ID" value="CAG8652078.1"/>
    <property type="molecule type" value="Genomic_DNA"/>
</dbReference>
<gene>
    <name evidence="2" type="ORF">PBRASI_LOCUS10317</name>
</gene>
<reference evidence="2" key="1">
    <citation type="submission" date="2021-06" db="EMBL/GenBank/DDBJ databases">
        <authorList>
            <person name="Kallberg Y."/>
            <person name="Tangrot J."/>
            <person name="Rosling A."/>
        </authorList>
    </citation>
    <scope>NUCLEOTIDE SEQUENCE</scope>
    <source>
        <strain evidence="2">BR232B</strain>
    </source>
</reference>
<dbReference type="PROSITE" id="PS50011">
    <property type="entry name" value="PROTEIN_KINASE_DOM"/>
    <property type="match status" value="1"/>
</dbReference>
<name>A0A9N9DYN0_9GLOM</name>